<evidence type="ECO:0000313" key="1">
    <source>
        <dbReference type="EMBL" id="GEU64765.1"/>
    </source>
</evidence>
<reference evidence="1" key="1">
    <citation type="journal article" date="2019" name="Sci. Rep.">
        <title>Draft genome of Tanacetum cinerariifolium, the natural source of mosquito coil.</title>
        <authorList>
            <person name="Yamashiro T."/>
            <person name="Shiraishi A."/>
            <person name="Satake H."/>
            <person name="Nakayama K."/>
        </authorList>
    </citation>
    <scope>NUCLEOTIDE SEQUENCE</scope>
</reference>
<accession>A0A6L2LX74</accession>
<sequence>MRYQVNTYPQEVQTLQAALEDTKAEELDLRTRLSASERREMSLITRNMPPRRMNQDAIEQLVAEHVATTLAQHEENRVNAARATRPARGVVGGNVAREVHGCTYQSFLNYNTHTFSETKGVVVFSRWFEKLESVFQISNYADENRVKFATCTLQGRILTWWNGYVQTVVSMLLHQPLALN</sequence>
<protein>
    <recommendedName>
        <fullName evidence="2">Reverse transcriptase domain-containing protein</fullName>
    </recommendedName>
</protein>
<organism evidence="1">
    <name type="scientific">Tanacetum cinerariifolium</name>
    <name type="common">Dalmatian daisy</name>
    <name type="synonym">Chrysanthemum cinerariifolium</name>
    <dbReference type="NCBI Taxonomy" id="118510"/>
    <lineage>
        <taxon>Eukaryota</taxon>
        <taxon>Viridiplantae</taxon>
        <taxon>Streptophyta</taxon>
        <taxon>Embryophyta</taxon>
        <taxon>Tracheophyta</taxon>
        <taxon>Spermatophyta</taxon>
        <taxon>Magnoliopsida</taxon>
        <taxon>eudicotyledons</taxon>
        <taxon>Gunneridae</taxon>
        <taxon>Pentapetalae</taxon>
        <taxon>asterids</taxon>
        <taxon>campanulids</taxon>
        <taxon>Asterales</taxon>
        <taxon>Asteraceae</taxon>
        <taxon>Asteroideae</taxon>
        <taxon>Anthemideae</taxon>
        <taxon>Anthemidinae</taxon>
        <taxon>Tanacetum</taxon>
    </lineage>
</organism>
<comment type="caution">
    <text evidence="1">The sequence shown here is derived from an EMBL/GenBank/DDBJ whole genome shotgun (WGS) entry which is preliminary data.</text>
</comment>
<name>A0A6L2LX74_TANCI</name>
<dbReference type="EMBL" id="BKCJ010005078">
    <property type="protein sequence ID" value="GEU64765.1"/>
    <property type="molecule type" value="Genomic_DNA"/>
</dbReference>
<gene>
    <name evidence="1" type="ORF">Tci_036743</name>
</gene>
<proteinExistence type="predicted"/>
<evidence type="ECO:0008006" key="2">
    <source>
        <dbReference type="Google" id="ProtNLM"/>
    </source>
</evidence>
<dbReference type="AlphaFoldDB" id="A0A6L2LX74"/>